<sequence length="101" mass="12364">MYNIKIDQDALNDLKEIVIWYNNQVQNLGLRFHKQVKSQINTLKNQPYICNIRYEDMRCMLVKKFPFMIHYKINDESYLVEIFAVFHTSRHPEIWNSRIKK</sequence>
<name>A0A502E2S2_9FLAO</name>
<organism evidence="2 3">
    <name type="scientific">Flavobacterium pectinovorum</name>
    <dbReference type="NCBI Taxonomy" id="29533"/>
    <lineage>
        <taxon>Bacteria</taxon>
        <taxon>Pseudomonadati</taxon>
        <taxon>Bacteroidota</taxon>
        <taxon>Flavobacteriia</taxon>
        <taxon>Flavobacteriales</taxon>
        <taxon>Flavobacteriaceae</taxon>
        <taxon>Flavobacterium</taxon>
    </lineage>
</organism>
<evidence type="ECO:0000313" key="2">
    <source>
        <dbReference type="EMBL" id="TPG31837.1"/>
    </source>
</evidence>
<keyword evidence="1" id="KW-1277">Toxin-antitoxin system</keyword>
<dbReference type="InterPro" id="IPR007712">
    <property type="entry name" value="RelE/ParE_toxin"/>
</dbReference>
<dbReference type="AlphaFoldDB" id="A0A502E2S2"/>
<dbReference type="EMBL" id="RCZH01000027">
    <property type="protein sequence ID" value="TPG31837.1"/>
    <property type="molecule type" value="Genomic_DNA"/>
</dbReference>
<gene>
    <name evidence="2" type="ORF">EAH81_26450</name>
</gene>
<dbReference type="OrthoDB" id="595476at2"/>
<reference evidence="2 3" key="1">
    <citation type="journal article" date="2019" name="Environ. Microbiol.">
        <title>Species interactions and distinct microbial communities in high Arctic permafrost affected cryosols are associated with the CH4 and CO2 gas fluxes.</title>
        <authorList>
            <person name="Altshuler I."/>
            <person name="Hamel J."/>
            <person name="Turney S."/>
            <person name="Magnuson E."/>
            <person name="Levesque R."/>
            <person name="Greer C."/>
            <person name="Whyte L.G."/>
        </authorList>
    </citation>
    <scope>NUCLEOTIDE SEQUENCE [LARGE SCALE GENOMIC DNA]</scope>
    <source>
        <strain evidence="2 3">42</strain>
    </source>
</reference>
<evidence type="ECO:0000313" key="3">
    <source>
        <dbReference type="Proteomes" id="UP000319700"/>
    </source>
</evidence>
<proteinExistence type="predicted"/>
<dbReference type="Pfam" id="PF05016">
    <property type="entry name" value="ParE_toxin"/>
    <property type="match status" value="1"/>
</dbReference>
<keyword evidence="3" id="KW-1185">Reference proteome</keyword>
<dbReference type="InterPro" id="IPR035093">
    <property type="entry name" value="RelE/ParE_toxin_dom_sf"/>
</dbReference>
<dbReference type="Gene3D" id="3.30.2310.20">
    <property type="entry name" value="RelE-like"/>
    <property type="match status" value="1"/>
</dbReference>
<dbReference type="RefSeq" id="WP_140511903.1">
    <property type="nucleotide sequence ID" value="NZ_RCZH01000027.1"/>
</dbReference>
<protein>
    <submittedName>
        <fullName evidence="2">Type II toxin-antitoxin system RelE/ParE family toxin</fullName>
    </submittedName>
</protein>
<accession>A0A502E2S2</accession>
<comment type="caution">
    <text evidence="2">The sequence shown here is derived from an EMBL/GenBank/DDBJ whole genome shotgun (WGS) entry which is preliminary data.</text>
</comment>
<dbReference type="Proteomes" id="UP000319700">
    <property type="component" value="Unassembled WGS sequence"/>
</dbReference>
<evidence type="ECO:0000256" key="1">
    <source>
        <dbReference type="ARBA" id="ARBA00022649"/>
    </source>
</evidence>